<dbReference type="EMBL" id="JABUFE010000003">
    <property type="protein sequence ID" value="NSX54659.1"/>
    <property type="molecule type" value="Genomic_DNA"/>
</dbReference>
<evidence type="ECO:0000313" key="1">
    <source>
        <dbReference type="EMBL" id="NSX54659.1"/>
    </source>
</evidence>
<dbReference type="RefSeq" id="WP_174136894.1">
    <property type="nucleotide sequence ID" value="NZ_JABUFE010000003.1"/>
</dbReference>
<keyword evidence="2" id="KW-1185">Reference proteome</keyword>
<name>A0ABX2IP43_9RHOB</name>
<evidence type="ECO:0000313" key="2">
    <source>
        <dbReference type="Proteomes" id="UP000777935"/>
    </source>
</evidence>
<evidence type="ECO:0008006" key="3">
    <source>
        <dbReference type="Google" id="ProtNLM"/>
    </source>
</evidence>
<dbReference type="Proteomes" id="UP000777935">
    <property type="component" value="Unassembled WGS sequence"/>
</dbReference>
<protein>
    <recommendedName>
        <fullName evidence="3">Flagellar assembly protein FliH</fullName>
    </recommendedName>
</protein>
<organism evidence="1 2">
    <name type="scientific">Parasulfitobacter algicola</name>
    <dbReference type="NCBI Taxonomy" id="2614809"/>
    <lineage>
        <taxon>Bacteria</taxon>
        <taxon>Pseudomonadati</taxon>
        <taxon>Pseudomonadota</taxon>
        <taxon>Alphaproteobacteria</taxon>
        <taxon>Rhodobacterales</taxon>
        <taxon>Roseobacteraceae</taxon>
        <taxon>Parasulfitobacter</taxon>
    </lineage>
</organism>
<proteinExistence type="predicted"/>
<reference evidence="1 2" key="1">
    <citation type="submission" date="2020-06" db="EMBL/GenBank/DDBJ databases">
        <title>Sulfitobacter algicola sp. nov., isolated from green algae.</title>
        <authorList>
            <person name="Wang C."/>
        </authorList>
    </citation>
    <scope>NUCLEOTIDE SEQUENCE [LARGE SCALE GENOMIC DNA]</scope>
    <source>
        <strain evidence="1 2">1151</strain>
    </source>
</reference>
<gene>
    <name evidence="1" type="ORF">HRQ87_07565</name>
</gene>
<accession>A0ABX2IP43</accession>
<sequence length="204" mass="22785">MTILMDLEDFGVITSPHPTTITEAALEEARVEAFENGYRAGWDDATKTAENEQRKISAEFAQSLQDLSFTYHEARSHIMGALQPVFHAMTAKVLPDIASQTLLPHIVDQILNAAQSPSETPMEIRTHPNNLMQLESLIPQDCTLPTRLTPDASLSNGQAFLTHNNTAQQIDMDHTITAIRQLVDNFFQLSQKELGNDRTEHTSF</sequence>
<comment type="caution">
    <text evidence="1">The sequence shown here is derived from an EMBL/GenBank/DDBJ whole genome shotgun (WGS) entry which is preliminary data.</text>
</comment>